<dbReference type="InterPro" id="IPR027417">
    <property type="entry name" value="P-loop_NTPase"/>
</dbReference>
<evidence type="ECO:0000256" key="1">
    <source>
        <dbReference type="SAM" id="MobiDB-lite"/>
    </source>
</evidence>
<name>A0A1H8ZH40_9BACI</name>
<feature type="domain" description="AAA" evidence="2">
    <location>
        <begin position="137"/>
        <end position="296"/>
    </location>
</feature>
<protein>
    <submittedName>
        <fullName evidence="3">Pilus assembly protein CpaE</fullName>
    </submittedName>
</protein>
<reference evidence="3 4" key="1">
    <citation type="submission" date="2016-10" db="EMBL/GenBank/DDBJ databases">
        <authorList>
            <person name="Varghese N."/>
            <person name="Submissions S."/>
        </authorList>
    </citation>
    <scope>NUCLEOTIDE SEQUENCE [LARGE SCALE GENOMIC DNA]</scope>
    <source>
        <strain evidence="3 4">CGMCC 1.7734</strain>
    </source>
</reference>
<proteinExistence type="predicted"/>
<dbReference type="Gene3D" id="3.40.50.300">
    <property type="entry name" value="P-loop containing nucleotide triphosphate hydrolases"/>
    <property type="match status" value="1"/>
</dbReference>
<dbReference type="EMBL" id="FOEH01000001">
    <property type="protein sequence ID" value="SEP63557.1"/>
    <property type="molecule type" value="Genomic_DNA"/>
</dbReference>
<comment type="caution">
    <text evidence="3">The sequence shown here is derived from an EMBL/GenBank/DDBJ whole genome shotgun (WGS) entry which is preliminary data.</text>
</comment>
<dbReference type="PANTHER" id="PTHR43384">
    <property type="entry name" value="SEPTUM SITE-DETERMINING PROTEIN MIND HOMOLOG, CHLOROPLASTIC-RELATED"/>
    <property type="match status" value="1"/>
</dbReference>
<accession>A0A1H8ZH40</accession>
<gene>
    <name evidence="3" type="ORF">SAMN05216232_0429</name>
</gene>
<evidence type="ECO:0000313" key="4">
    <source>
        <dbReference type="Proteomes" id="UP000198733"/>
    </source>
</evidence>
<sequence length="395" mass="44035">MVKIFSIAGNDDLTSGLSRLINESENKLYWVANEAKLFEQLQSEDKSVVILPDTTAYDVYRLCEKISLQFPLTTPLLIFQSEEELDMKKALRAGAADVIFLSSSFSKIREDIQLAISNSESKSYFQSKSKPKPVKNAKVITVASTKGGVGKTTVAVNLAASYGKKIAKVAVIDLDLQFGDVAMYMDLKPKRTIYDWVKEDQDGTQIENFMTEYKNGISVMAAPPRPEFAEVITGDYVRKAIYALKKLYDVVIIDTSCNMDENVIVALENSDDILVMTFLDLPTLKNSKMLLDTLGSLHIDDRAKVVLNRQMKVKGINVDTLEKVLGRKVFTTLPAIDKPMITAINEGNPLNYTNPRSQVAKRLFRLAEALYNPESRSSKKKKKAKRIEVSAGGHV</sequence>
<dbReference type="Pfam" id="PF13614">
    <property type="entry name" value="AAA_31"/>
    <property type="match status" value="1"/>
</dbReference>
<dbReference type="InterPro" id="IPR050625">
    <property type="entry name" value="ParA/MinD_ATPase"/>
</dbReference>
<evidence type="ECO:0000313" key="3">
    <source>
        <dbReference type="EMBL" id="SEP63557.1"/>
    </source>
</evidence>
<dbReference type="InterPro" id="IPR025669">
    <property type="entry name" value="AAA_dom"/>
</dbReference>
<evidence type="ECO:0000259" key="2">
    <source>
        <dbReference type="Pfam" id="PF13614"/>
    </source>
</evidence>
<dbReference type="RefSeq" id="WP_092501885.1">
    <property type="nucleotide sequence ID" value="NZ_FOEH01000001.1"/>
</dbReference>
<organism evidence="3 4">
    <name type="scientific">Virgibacillus subterraneus</name>
    <dbReference type="NCBI Taxonomy" id="621109"/>
    <lineage>
        <taxon>Bacteria</taxon>
        <taxon>Bacillati</taxon>
        <taxon>Bacillota</taxon>
        <taxon>Bacilli</taxon>
        <taxon>Bacillales</taxon>
        <taxon>Bacillaceae</taxon>
        <taxon>Virgibacillus</taxon>
    </lineage>
</organism>
<dbReference type="Proteomes" id="UP000198733">
    <property type="component" value="Unassembled WGS sequence"/>
</dbReference>
<dbReference type="SUPFAM" id="SSF52540">
    <property type="entry name" value="P-loop containing nucleoside triphosphate hydrolases"/>
    <property type="match status" value="1"/>
</dbReference>
<keyword evidence="4" id="KW-1185">Reference proteome</keyword>
<feature type="region of interest" description="Disordered" evidence="1">
    <location>
        <begin position="375"/>
        <end position="395"/>
    </location>
</feature>
<dbReference type="PANTHER" id="PTHR43384:SF13">
    <property type="entry name" value="SLR0110 PROTEIN"/>
    <property type="match status" value="1"/>
</dbReference>